<evidence type="ECO:0000256" key="8">
    <source>
        <dbReference type="ARBA" id="ARBA00041958"/>
    </source>
</evidence>
<comment type="subcellular location">
    <subcellularLocation>
        <location evidence="1">Cytoplasm</location>
        <location evidence="1">Cytoskeleton</location>
    </subcellularLocation>
</comment>
<evidence type="ECO:0000256" key="5">
    <source>
        <dbReference type="ARBA" id="ARBA00022803"/>
    </source>
</evidence>
<evidence type="ECO:0000256" key="1">
    <source>
        <dbReference type="ARBA" id="ARBA00004245"/>
    </source>
</evidence>
<accession>A0AAJ6VV28</accession>
<evidence type="ECO:0000256" key="7">
    <source>
        <dbReference type="ARBA" id="ARBA00039966"/>
    </source>
</evidence>
<evidence type="ECO:0000313" key="9">
    <source>
        <dbReference type="Proteomes" id="UP000694867"/>
    </source>
</evidence>
<protein>
    <recommendedName>
        <fullName evidence="7">Regulator of microtubule dynamics protein 1</fullName>
    </recommendedName>
    <alternativeName>
        <fullName evidence="8">Protein FAM82B</fullName>
    </alternativeName>
</protein>
<dbReference type="Pfam" id="PF21033">
    <property type="entry name" value="RMD1-3"/>
    <property type="match status" value="1"/>
</dbReference>
<evidence type="ECO:0000256" key="3">
    <source>
        <dbReference type="ARBA" id="ARBA00022490"/>
    </source>
</evidence>
<organism evidence="9 10">
    <name type="scientific">Galendromus occidentalis</name>
    <name type="common">western predatory mite</name>
    <dbReference type="NCBI Taxonomy" id="34638"/>
    <lineage>
        <taxon>Eukaryota</taxon>
        <taxon>Metazoa</taxon>
        <taxon>Ecdysozoa</taxon>
        <taxon>Arthropoda</taxon>
        <taxon>Chelicerata</taxon>
        <taxon>Arachnida</taxon>
        <taxon>Acari</taxon>
        <taxon>Parasitiformes</taxon>
        <taxon>Mesostigmata</taxon>
        <taxon>Gamasina</taxon>
        <taxon>Phytoseioidea</taxon>
        <taxon>Phytoseiidae</taxon>
        <taxon>Typhlodrominae</taxon>
        <taxon>Galendromus</taxon>
    </lineage>
</organism>
<keyword evidence="6" id="KW-0206">Cytoskeleton</keyword>
<dbReference type="PANTHER" id="PTHR16056:SF16">
    <property type="entry name" value="REGULATOR OF MICROTUBULE DYNAMICS PROTEIN 1"/>
    <property type="match status" value="1"/>
</dbReference>
<dbReference type="GO" id="GO:0005876">
    <property type="term" value="C:spindle microtubule"/>
    <property type="evidence" value="ECO:0007669"/>
    <property type="project" value="TreeGrafter"/>
</dbReference>
<dbReference type="RefSeq" id="XP_003738990.1">
    <property type="nucleotide sequence ID" value="XM_003738942.2"/>
</dbReference>
<evidence type="ECO:0000313" key="10">
    <source>
        <dbReference type="RefSeq" id="XP_003738990.1"/>
    </source>
</evidence>
<keyword evidence="4" id="KW-0677">Repeat</keyword>
<dbReference type="KEGG" id="goe:100906192"/>
<keyword evidence="9" id="KW-1185">Reference proteome</keyword>
<dbReference type="PANTHER" id="PTHR16056">
    <property type="entry name" value="REGULATOR OF MICROTUBULE DYNAMICS PROTEIN"/>
    <property type="match status" value="1"/>
</dbReference>
<keyword evidence="5" id="KW-0802">TPR repeat</keyword>
<sequence>MEAALERCDTLFTMGHHVEGLGTIVVHEKDPSPEVQWRLARAIFKEAEFKGSVPKHKAIEASLKILTKNLEIAPDCWNSHVWFAIILGCKEKHESFKQQIEEAFIIREHLDKCIELNPESELAHHVLGQWCYKVASVSWLQKKTAATLFAKPPESTFEEAVSHFKKAEELSPAIFNGNHLCLARTLIDMGRKQEAPEYLKKCLQITEEKKTDKDTLDNIEEAQKLAKKLGLKL</sequence>
<evidence type="ECO:0000256" key="2">
    <source>
        <dbReference type="ARBA" id="ARBA00011375"/>
    </source>
</evidence>
<evidence type="ECO:0000256" key="4">
    <source>
        <dbReference type="ARBA" id="ARBA00022737"/>
    </source>
</evidence>
<name>A0AAJ6VV28_9ACAR</name>
<gene>
    <name evidence="10" type="primary">LOC100906192</name>
</gene>
<dbReference type="Proteomes" id="UP000694867">
    <property type="component" value="Unplaced"/>
</dbReference>
<dbReference type="GeneID" id="100906192"/>
<dbReference type="GO" id="GO:0097431">
    <property type="term" value="C:mitotic spindle pole"/>
    <property type="evidence" value="ECO:0007669"/>
    <property type="project" value="TreeGrafter"/>
</dbReference>
<dbReference type="Gene3D" id="1.25.40.10">
    <property type="entry name" value="Tetratricopeptide repeat domain"/>
    <property type="match status" value="1"/>
</dbReference>
<dbReference type="GO" id="GO:0005739">
    <property type="term" value="C:mitochondrion"/>
    <property type="evidence" value="ECO:0007669"/>
    <property type="project" value="TreeGrafter"/>
</dbReference>
<keyword evidence="3" id="KW-0963">Cytoplasm</keyword>
<comment type="subunit">
    <text evidence="2">Interacts with microtubules.</text>
</comment>
<dbReference type="AlphaFoldDB" id="A0AAJ6VV28"/>
<dbReference type="InterPro" id="IPR011990">
    <property type="entry name" value="TPR-like_helical_dom_sf"/>
</dbReference>
<proteinExistence type="predicted"/>
<evidence type="ECO:0000256" key="6">
    <source>
        <dbReference type="ARBA" id="ARBA00023212"/>
    </source>
</evidence>
<reference evidence="10" key="1">
    <citation type="submission" date="2025-08" db="UniProtKB">
        <authorList>
            <consortium name="RefSeq"/>
        </authorList>
    </citation>
    <scope>IDENTIFICATION</scope>
</reference>
<dbReference type="InterPro" id="IPR049039">
    <property type="entry name" value="RMD1-3_a_helical_rpt"/>
</dbReference>
<dbReference type="SUPFAM" id="SSF48452">
    <property type="entry name" value="TPR-like"/>
    <property type="match status" value="1"/>
</dbReference>
<dbReference type="GO" id="GO:0008017">
    <property type="term" value="F:microtubule binding"/>
    <property type="evidence" value="ECO:0007669"/>
    <property type="project" value="TreeGrafter"/>
</dbReference>